<dbReference type="InterPro" id="IPR036788">
    <property type="entry name" value="T_IF-3_C_sf"/>
</dbReference>
<dbReference type="InterPro" id="IPR036787">
    <property type="entry name" value="T_IF-3_N_sf"/>
</dbReference>
<dbReference type="PANTHER" id="PTHR10938:SF0">
    <property type="entry name" value="TRANSLATION INITIATION FACTOR IF-3, MITOCHONDRIAL"/>
    <property type="match status" value="1"/>
</dbReference>
<protein>
    <recommendedName>
        <fullName evidence="4">Translation initiation factor IF-3</fullName>
    </recommendedName>
</protein>
<dbReference type="SUPFAM" id="SSF55200">
    <property type="entry name" value="Translation initiation factor IF3, C-terminal domain"/>
    <property type="match status" value="1"/>
</dbReference>
<dbReference type="Proteomes" id="UP000178348">
    <property type="component" value="Unassembled WGS sequence"/>
</dbReference>
<dbReference type="InterPro" id="IPR001288">
    <property type="entry name" value="Translation_initiation_fac_3"/>
</dbReference>
<evidence type="ECO:0000259" key="5">
    <source>
        <dbReference type="Pfam" id="PF00707"/>
    </source>
</evidence>
<comment type="caution">
    <text evidence="6">The sequence shown here is derived from an EMBL/GenBank/DDBJ whole genome shotgun (WGS) entry which is preliminary data.</text>
</comment>
<reference evidence="6 7" key="1">
    <citation type="journal article" date="2016" name="Nat. Commun.">
        <title>Thousands of microbial genomes shed light on interconnected biogeochemical processes in an aquifer system.</title>
        <authorList>
            <person name="Anantharaman K."/>
            <person name="Brown C.T."/>
            <person name="Hug L.A."/>
            <person name="Sharon I."/>
            <person name="Castelle C.J."/>
            <person name="Probst A.J."/>
            <person name="Thomas B.C."/>
            <person name="Singh A."/>
            <person name="Wilkins M.J."/>
            <person name="Karaoz U."/>
            <person name="Brodie E.L."/>
            <person name="Williams K.H."/>
            <person name="Hubbard S.S."/>
            <person name="Banfield J.F."/>
        </authorList>
    </citation>
    <scope>NUCLEOTIDE SEQUENCE [LARGE SCALE GENOMIC DNA]</scope>
</reference>
<evidence type="ECO:0000256" key="2">
    <source>
        <dbReference type="ARBA" id="ARBA00022540"/>
    </source>
</evidence>
<gene>
    <name evidence="6" type="ORF">A2946_01640</name>
</gene>
<feature type="domain" description="Translation initiation factor 3 C-terminal" evidence="5">
    <location>
        <begin position="31"/>
        <end position="109"/>
    </location>
</feature>
<evidence type="ECO:0000256" key="1">
    <source>
        <dbReference type="ARBA" id="ARBA00005439"/>
    </source>
</evidence>
<keyword evidence="3" id="KW-0648">Protein biosynthesis</keyword>
<evidence type="ECO:0000313" key="6">
    <source>
        <dbReference type="EMBL" id="OGZ02125.1"/>
    </source>
</evidence>
<accession>A0A1G2CL62</accession>
<evidence type="ECO:0000256" key="3">
    <source>
        <dbReference type="ARBA" id="ARBA00022917"/>
    </source>
</evidence>
<feature type="non-terminal residue" evidence="6">
    <location>
        <position position="1"/>
    </location>
</feature>
<dbReference type="PANTHER" id="PTHR10938">
    <property type="entry name" value="TRANSLATION INITIATION FACTOR IF-3"/>
    <property type="match status" value="1"/>
</dbReference>
<dbReference type="NCBIfam" id="TIGR00168">
    <property type="entry name" value="infC"/>
    <property type="match status" value="1"/>
</dbReference>
<proteinExistence type="inferred from homology"/>
<dbReference type="EMBL" id="MHLB01000022">
    <property type="protein sequence ID" value="OGZ02125.1"/>
    <property type="molecule type" value="Genomic_DNA"/>
</dbReference>
<dbReference type="GO" id="GO:0003743">
    <property type="term" value="F:translation initiation factor activity"/>
    <property type="evidence" value="ECO:0007669"/>
    <property type="project" value="UniProtKB-UniRule"/>
</dbReference>
<dbReference type="GO" id="GO:0043022">
    <property type="term" value="F:ribosome binding"/>
    <property type="evidence" value="ECO:0007669"/>
    <property type="project" value="TreeGrafter"/>
</dbReference>
<evidence type="ECO:0000256" key="4">
    <source>
        <dbReference type="NCBIfam" id="TIGR00168"/>
    </source>
</evidence>
<dbReference type="GO" id="GO:0032790">
    <property type="term" value="P:ribosome disassembly"/>
    <property type="evidence" value="ECO:0007669"/>
    <property type="project" value="TreeGrafter"/>
</dbReference>
<evidence type="ECO:0000313" key="7">
    <source>
        <dbReference type="Proteomes" id="UP000178348"/>
    </source>
</evidence>
<name>A0A1G2CL62_9BACT</name>
<sequence>PVARIMSYDKFRYEQDKKEKKERLAQKVGGIKRVQISARAALNDLQVKLRKLEEFLTEGYQVEIFLRLRGREKGNKQWADMKLQEFLKMITAEYKIISPPKFGGQGVFTQIIKK</sequence>
<dbReference type="Gene3D" id="3.10.20.80">
    <property type="entry name" value="Translation initiation factor 3 (IF-3), N-terminal domain"/>
    <property type="match status" value="1"/>
</dbReference>
<keyword evidence="2 6" id="KW-0396">Initiation factor</keyword>
<comment type="similarity">
    <text evidence="1">Belongs to the IF-3 family.</text>
</comment>
<dbReference type="SUPFAM" id="SSF54364">
    <property type="entry name" value="Translation initiation factor IF3, N-terminal domain"/>
    <property type="match status" value="1"/>
</dbReference>
<organism evidence="6 7">
    <name type="scientific">Candidatus Liptonbacteria bacterium RIFCSPLOWO2_01_FULL_53_13</name>
    <dbReference type="NCBI Taxonomy" id="1798651"/>
    <lineage>
        <taxon>Bacteria</taxon>
        <taxon>Candidatus Liptoniibacteriota</taxon>
    </lineage>
</organism>
<dbReference type="Pfam" id="PF00707">
    <property type="entry name" value="IF3_C"/>
    <property type="match status" value="1"/>
</dbReference>
<dbReference type="Gene3D" id="3.30.110.10">
    <property type="entry name" value="Translation initiation factor 3 (IF-3), C-terminal domain"/>
    <property type="match status" value="1"/>
</dbReference>
<dbReference type="InterPro" id="IPR019815">
    <property type="entry name" value="Translation_initiation_fac_3_C"/>
</dbReference>
<dbReference type="AlphaFoldDB" id="A0A1G2CL62"/>